<proteinExistence type="inferred from homology"/>
<dbReference type="PROSITE" id="PS50920">
    <property type="entry name" value="SOLCAR"/>
    <property type="match status" value="3"/>
</dbReference>
<keyword evidence="4 9" id="KW-0812">Transmembrane</keyword>
<comment type="caution">
    <text evidence="11">The sequence shown here is derived from an EMBL/GenBank/DDBJ whole genome shotgun (WGS) entry which is preliminary data.</text>
</comment>
<keyword evidence="6" id="KW-0999">Mitochondrion inner membrane</keyword>
<evidence type="ECO:0000256" key="2">
    <source>
        <dbReference type="ARBA" id="ARBA00006375"/>
    </source>
</evidence>
<accession>A0A8H5Q2M7</accession>
<evidence type="ECO:0000256" key="3">
    <source>
        <dbReference type="ARBA" id="ARBA00022448"/>
    </source>
</evidence>
<dbReference type="GO" id="GO:0016787">
    <property type="term" value="F:hydrolase activity"/>
    <property type="evidence" value="ECO:0007669"/>
    <property type="project" value="InterPro"/>
</dbReference>
<feature type="domain" description="Amidohydrolase-related" evidence="10">
    <location>
        <begin position="636"/>
        <end position="931"/>
    </location>
</feature>
<dbReference type="InterPro" id="IPR006680">
    <property type="entry name" value="Amidohydro-rel"/>
</dbReference>
<evidence type="ECO:0000256" key="6">
    <source>
        <dbReference type="ARBA" id="ARBA00022792"/>
    </source>
</evidence>
<evidence type="ECO:0000256" key="1">
    <source>
        <dbReference type="ARBA" id="ARBA00004141"/>
    </source>
</evidence>
<comment type="similarity">
    <text evidence="2">Belongs to the mitochondrial carrier (TC 2.A.29) family.</text>
</comment>
<evidence type="ECO:0000313" key="12">
    <source>
        <dbReference type="Proteomes" id="UP000544095"/>
    </source>
</evidence>
<reference evidence="11 12" key="1">
    <citation type="submission" date="2020-05" db="EMBL/GenBank/DDBJ databases">
        <title>Identification and distribution of gene clusters putatively required for synthesis of sphingolipid metabolism inhibitors in phylogenetically diverse species of the filamentous fungus Fusarium.</title>
        <authorList>
            <person name="Kim H.-S."/>
            <person name="Busman M."/>
            <person name="Brown D.W."/>
            <person name="Divon H."/>
            <person name="Uhlig S."/>
            <person name="Proctor R.H."/>
        </authorList>
    </citation>
    <scope>NUCLEOTIDE SEQUENCE [LARGE SCALE GENOMIC DNA]</scope>
    <source>
        <strain evidence="11 12">NRRL 25211</strain>
    </source>
</reference>
<dbReference type="EMBL" id="JAAOAR010000039">
    <property type="protein sequence ID" value="KAF5607650.1"/>
    <property type="molecule type" value="Genomic_DNA"/>
</dbReference>
<sequence>MDFCYSDEIKASLYETHDLDHDIPLRMHRDSLKEIDGALRAQKDWTRYVRPVHGYKGGIADPYGFISVTIPECRPERLEIVSYANEFALLYDDDMEMLELKKPTKDLHSFLQPFVTPALEVNARSRPEKRLQAQIFSEMMAIDHRRAITTMKAWASFVQLASRTRMSPFETLEEYIPARVIDAGELIWFGSLTFGMGLTIPDEEYDLCMSLARPGYAALGLTNDLYSWDKERKAAGEMGQDYVFNATWVIMKESAIGEEEAKEVCRREIVQNVDQFRDIVAKTKANLSLSRDLRVYIEAVMWSYIDSKCALESNIKYPFWFGGSASALAACVTHPLDLLKVRLQTRTVNVAPSFASAVKIIISDEGVSGLYNGLTASVVRQLTYSGIRFGIYEELKSKAGPSPSSQFLLATAWCSGFAGGIAGNFADVLNVRMQHDGSLPSHQRHNYRHVGDGILRMAREEGIGAYMRGWLPNCTRAATQTAGQLASYDIIKKSILDYQKSEETPAVQATSAFLAAVIAVTVTNPLDVLKTRAMSSTSTAGTGMIVTAREAFRVEGPAWIFRGWVPSFLRVGPHTMYINIRVNWDSQSINWPAAPHAGPVELTLPARGVVRSAPVNMATQVLTKSTKAELFPNGGWDTHHHIFEPSTFSYSPTRHLTPPAATVQSFKTFRQKLGITNSVLTHGLSYGDDCTSLKTFVTQLGKSSTSGVGVIDPESTTDDEIRDMQAAGICGLRVNLYNYNAMEDVELQKKTLRAYLERVTRLSLPWSLTMTTIRTDFWDTLESFVREEVAPRGRPLITDHFGLLKAPSMLPAQYRQDPTQQPGFAPILRLVKDGLLYVKLSAPYRVSEQSPRYSDLKFLVRALVDANPRQVIWGSDWPHTPRMKVRSHEEAMKETPFLEVDDEAWLWSLREWLSDQEWHMLMVDNPKRLFG</sequence>
<protein>
    <recommendedName>
        <fullName evidence="10">Amidohydrolase-related domain-containing protein</fullName>
    </recommendedName>
</protein>
<evidence type="ECO:0000256" key="5">
    <source>
        <dbReference type="ARBA" id="ARBA00022737"/>
    </source>
</evidence>
<organism evidence="11 12">
    <name type="scientific">Fusarium pseudoanthophilum</name>
    <dbReference type="NCBI Taxonomy" id="48495"/>
    <lineage>
        <taxon>Eukaryota</taxon>
        <taxon>Fungi</taxon>
        <taxon>Dikarya</taxon>
        <taxon>Ascomycota</taxon>
        <taxon>Pezizomycotina</taxon>
        <taxon>Sordariomycetes</taxon>
        <taxon>Hypocreomycetidae</taxon>
        <taxon>Hypocreales</taxon>
        <taxon>Nectriaceae</taxon>
        <taxon>Fusarium</taxon>
        <taxon>Fusarium fujikuroi species complex</taxon>
    </lineage>
</organism>
<feature type="repeat" description="Solcar" evidence="9">
    <location>
        <begin position="313"/>
        <end position="398"/>
    </location>
</feature>
<dbReference type="GO" id="GO:0016020">
    <property type="term" value="C:membrane"/>
    <property type="evidence" value="ECO:0007669"/>
    <property type="project" value="UniProtKB-SubCell"/>
</dbReference>
<name>A0A8H5Q2M7_9HYPO</name>
<feature type="repeat" description="Solcar" evidence="9">
    <location>
        <begin position="503"/>
        <end position="588"/>
    </location>
</feature>
<dbReference type="InterPro" id="IPR032466">
    <property type="entry name" value="Metal_Hydrolase"/>
</dbReference>
<keyword evidence="3" id="KW-0813">Transport</keyword>
<evidence type="ECO:0000256" key="7">
    <source>
        <dbReference type="ARBA" id="ARBA00022989"/>
    </source>
</evidence>
<feature type="repeat" description="Solcar" evidence="9">
    <location>
        <begin position="410"/>
        <end position="494"/>
    </location>
</feature>
<evidence type="ECO:0000259" key="10">
    <source>
        <dbReference type="Pfam" id="PF04909"/>
    </source>
</evidence>
<comment type="subcellular location">
    <subcellularLocation>
        <location evidence="1">Membrane</location>
        <topology evidence="1">Multi-pass membrane protein</topology>
    </subcellularLocation>
</comment>
<keyword evidence="5" id="KW-0677">Repeat</keyword>
<dbReference type="SUPFAM" id="SSF51556">
    <property type="entry name" value="Metallo-dependent hydrolases"/>
    <property type="match status" value="1"/>
</dbReference>
<dbReference type="SUPFAM" id="SSF48576">
    <property type="entry name" value="Terpenoid synthases"/>
    <property type="match status" value="1"/>
</dbReference>
<dbReference type="Pfam" id="PF00153">
    <property type="entry name" value="Mito_carr"/>
    <property type="match status" value="3"/>
</dbReference>
<keyword evidence="6" id="KW-0496">Mitochondrion</keyword>
<dbReference type="AlphaFoldDB" id="A0A8H5Q2M7"/>
<dbReference type="Pfam" id="PF04909">
    <property type="entry name" value="Amidohydro_2"/>
    <property type="match status" value="1"/>
</dbReference>
<dbReference type="Gene3D" id="3.20.20.140">
    <property type="entry name" value="Metal-dependent hydrolases"/>
    <property type="match status" value="1"/>
</dbReference>
<dbReference type="PANTHER" id="PTHR45618">
    <property type="entry name" value="MITOCHONDRIAL DICARBOXYLATE CARRIER-RELATED"/>
    <property type="match status" value="1"/>
</dbReference>
<evidence type="ECO:0000256" key="4">
    <source>
        <dbReference type="ARBA" id="ARBA00022692"/>
    </source>
</evidence>
<evidence type="ECO:0000256" key="8">
    <source>
        <dbReference type="ARBA" id="ARBA00023136"/>
    </source>
</evidence>
<keyword evidence="7" id="KW-1133">Transmembrane helix</keyword>
<gene>
    <name evidence="11" type="ORF">FPANT_807</name>
</gene>
<dbReference type="Gene3D" id="1.50.40.10">
    <property type="entry name" value="Mitochondrial carrier domain"/>
    <property type="match status" value="1"/>
</dbReference>
<keyword evidence="8 9" id="KW-0472">Membrane</keyword>
<dbReference type="InterPro" id="IPR023395">
    <property type="entry name" value="MCP_dom_sf"/>
</dbReference>
<dbReference type="Gene3D" id="1.10.600.10">
    <property type="entry name" value="Farnesyl Diphosphate Synthase"/>
    <property type="match status" value="1"/>
</dbReference>
<dbReference type="InterPro" id="IPR008949">
    <property type="entry name" value="Isoprenoid_synthase_dom_sf"/>
</dbReference>
<dbReference type="Pfam" id="PF19086">
    <property type="entry name" value="Terpene_syn_C_2"/>
    <property type="match status" value="1"/>
</dbReference>
<dbReference type="InterPro" id="IPR050391">
    <property type="entry name" value="Mito_Metabolite_Transporter"/>
</dbReference>
<evidence type="ECO:0000313" key="11">
    <source>
        <dbReference type="EMBL" id="KAF5607650.1"/>
    </source>
</evidence>
<keyword evidence="12" id="KW-1185">Reference proteome</keyword>
<dbReference type="InterPro" id="IPR018108">
    <property type="entry name" value="MCP_transmembrane"/>
</dbReference>
<dbReference type="SUPFAM" id="SSF103506">
    <property type="entry name" value="Mitochondrial carrier"/>
    <property type="match status" value="1"/>
</dbReference>
<dbReference type="Proteomes" id="UP000544095">
    <property type="component" value="Unassembled WGS sequence"/>
</dbReference>
<evidence type="ECO:0000256" key="9">
    <source>
        <dbReference type="PROSITE-ProRule" id="PRU00282"/>
    </source>
</evidence>